<keyword evidence="6" id="KW-0378">Hydrolase</keyword>
<keyword evidence="3 6" id="KW-0067">ATP-binding</keyword>
<keyword evidence="1" id="KW-0813">Transport</keyword>
<keyword evidence="2" id="KW-0547">Nucleotide-binding</keyword>
<comment type="similarity">
    <text evidence="4">Belongs to the ABC transporter superfamily. Macrolide exporter (TC 3.A.1.122) family.</text>
</comment>
<evidence type="ECO:0000256" key="1">
    <source>
        <dbReference type="ARBA" id="ARBA00022448"/>
    </source>
</evidence>
<dbReference type="InterPro" id="IPR003593">
    <property type="entry name" value="AAA+_ATPase"/>
</dbReference>
<dbReference type="CDD" id="cd03255">
    <property type="entry name" value="ABC_MJ0796_LolCDE_FtsE"/>
    <property type="match status" value="1"/>
</dbReference>
<dbReference type="InterPro" id="IPR003439">
    <property type="entry name" value="ABC_transporter-like_ATP-bd"/>
</dbReference>
<evidence type="ECO:0000256" key="4">
    <source>
        <dbReference type="ARBA" id="ARBA00038388"/>
    </source>
</evidence>
<evidence type="ECO:0000256" key="3">
    <source>
        <dbReference type="ARBA" id="ARBA00022840"/>
    </source>
</evidence>
<evidence type="ECO:0000313" key="6">
    <source>
        <dbReference type="EMBL" id="AQT69421.1"/>
    </source>
</evidence>
<reference evidence="7" key="1">
    <citation type="submission" date="2017-02" db="EMBL/GenBank/DDBJ databases">
        <title>Comparative genomics and description of representatives of a novel lineage of planctomycetes thriving in anoxic sediments.</title>
        <authorList>
            <person name="Spring S."/>
            <person name="Bunk B."/>
            <person name="Sproer C."/>
        </authorList>
    </citation>
    <scope>NUCLEOTIDE SEQUENCE [LARGE SCALE GENOMIC DNA]</scope>
    <source>
        <strain evidence="7">ST-NAGAB-D1</strain>
    </source>
</reference>
<evidence type="ECO:0000259" key="5">
    <source>
        <dbReference type="PROSITE" id="PS50893"/>
    </source>
</evidence>
<feature type="domain" description="ABC transporter" evidence="5">
    <location>
        <begin position="20"/>
        <end position="242"/>
    </location>
</feature>
<dbReference type="GO" id="GO:0005524">
    <property type="term" value="F:ATP binding"/>
    <property type="evidence" value="ECO:0007669"/>
    <property type="project" value="UniProtKB-KW"/>
</dbReference>
<dbReference type="KEGG" id="alus:STSP2_02611"/>
<dbReference type="Proteomes" id="UP000189674">
    <property type="component" value="Chromosome"/>
</dbReference>
<dbReference type="GO" id="GO:0016887">
    <property type="term" value="F:ATP hydrolysis activity"/>
    <property type="evidence" value="ECO:0007669"/>
    <property type="project" value="InterPro"/>
</dbReference>
<dbReference type="SUPFAM" id="SSF52540">
    <property type="entry name" value="P-loop containing nucleoside triphosphate hydrolases"/>
    <property type="match status" value="1"/>
</dbReference>
<proteinExistence type="inferred from homology"/>
<dbReference type="InterPro" id="IPR015854">
    <property type="entry name" value="ABC_transpr_LolD-like"/>
</dbReference>
<dbReference type="InterPro" id="IPR017871">
    <property type="entry name" value="ABC_transporter-like_CS"/>
</dbReference>
<dbReference type="GO" id="GO:0005886">
    <property type="term" value="C:plasma membrane"/>
    <property type="evidence" value="ECO:0007669"/>
    <property type="project" value="TreeGrafter"/>
</dbReference>
<dbReference type="Gene3D" id="3.40.50.300">
    <property type="entry name" value="P-loop containing nucleotide triphosphate hydrolases"/>
    <property type="match status" value="1"/>
</dbReference>
<accession>A0A1U9NND1</accession>
<dbReference type="GO" id="GO:0098796">
    <property type="term" value="C:membrane protein complex"/>
    <property type="evidence" value="ECO:0007669"/>
    <property type="project" value="UniProtKB-ARBA"/>
</dbReference>
<name>A0A1U9NND1_9BACT</name>
<dbReference type="EMBL" id="CP019791">
    <property type="protein sequence ID" value="AQT69421.1"/>
    <property type="molecule type" value="Genomic_DNA"/>
</dbReference>
<gene>
    <name evidence="6" type="primary">macB_2</name>
    <name evidence="6" type="ORF">STSP2_02611</name>
</gene>
<dbReference type="InterPro" id="IPR027417">
    <property type="entry name" value="P-loop_NTPase"/>
</dbReference>
<sequence>MEDNSLMTHIDANAQKESILLMEKLCKNYQLGPTKLRVLREIDMTINTGEYVTIMGPSGSGKSTLLNMIGCLDRPTSGSYKLGGVDVSELEDDELSKIRGARIGFIFQSFNLISQLNVIENIEIPMFYQNYSEEESNERAKELAEMVGLGDRMRHRPSELSGGQQQRVAIARALANDPLIILADEPTGNLDSQSGSDILDILDRLHEEGKTLVVVTHDENIATHAQRAIRLFDGQIAEDVYN</sequence>
<dbReference type="PANTHER" id="PTHR24220">
    <property type="entry name" value="IMPORT ATP-BINDING PROTEIN"/>
    <property type="match status" value="1"/>
</dbReference>
<dbReference type="SMART" id="SM00382">
    <property type="entry name" value="AAA"/>
    <property type="match status" value="1"/>
</dbReference>
<dbReference type="PROSITE" id="PS00211">
    <property type="entry name" value="ABC_TRANSPORTER_1"/>
    <property type="match status" value="1"/>
</dbReference>
<dbReference type="GO" id="GO:0022857">
    <property type="term" value="F:transmembrane transporter activity"/>
    <property type="evidence" value="ECO:0007669"/>
    <property type="project" value="UniProtKB-ARBA"/>
</dbReference>
<dbReference type="InterPro" id="IPR017911">
    <property type="entry name" value="MacB-like_ATP-bd"/>
</dbReference>
<dbReference type="PANTHER" id="PTHR24220:SF86">
    <property type="entry name" value="ABC TRANSPORTER ABCH.1"/>
    <property type="match status" value="1"/>
</dbReference>
<dbReference type="PROSITE" id="PS50893">
    <property type="entry name" value="ABC_TRANSPORTER_2"/>
    <property type="match status" value="1"/>
</dbReference>
<dbReference type="Pfam" id="PF00005">
    <property type="entry name" value="ABC_tran"/>
    <property type="match status" value="1"/>
</dbReference>
<organism evidence="6 7">
    <name type="scientific">Anaerohalosphaera lusitana</name>
    <dbReference type="NCBI Taxonomy" id="1936003"/>
    <lineage>
        <taxon>Bacteria</taxon>
        <taxon>Pseudomonadati</taxon>
        <taxon>Planctomycetota</taxon>
        <taxon>Phycisphaerae</taxon>
        <taxon>Sedimentisphaerales</taxon>
        <taxon>Anaerohalosphaeraceae</taxon>
        <taxon>Anaerohalosphaera</taxon>
    </lineage>
</organism>
<dbReference type="AlphaFoldDB" id="A0A1U9NND1"/>
<dbReference type="RefSeq" id="WP_236782706.1">
    <property type="nucleotide sequence ID" value="NZ_CP019791.1"/>
</dbReference>
<protein>
    <submittedName>
        <fullName evidence="6">Macrolide export ATP-binding/permease protein MacB</fullName>
        <ecNumber evidence="6">3.6.3.-</ecNumber>
    </submittedName>
</protein>
<dbReference type="EC" id="3.6.3.-" evidence="6"/>
<evidence type="ECO:0000313" key="7">
    <source>
        <dbReference type="Proteomes" id="UP000189674"/>
    </source>
</evidence>
<dbReference type="STRING" id="1936003.STSP2_02611"/>
<evidence type="ECO:0000256" key="2">
    <source>
        <dbReference type="ARBA" id="ARBA00022741"/>
    </source>
</evidence>
<dbReference type="FunFam" id="3.40.50.300:FF:000032">
    <property type="entry name" value="Export ABC transporter ATP-binding protein"/>
    <property type="match status" value="1"/>
</dbReference>
<keyword evidence="7" id="KW-1185">Reference proteome</keyword>